<keyword evidence="1" id="KW-0547">Nucleotide-binding</keyword>
<dbReference type="SMART" id="SM00044">
    <property type="entry name" value="CYCc"/>
    <property type="match status" value="1"/>
</dbReference>
<feature type="domain" description="Guanylate cyclase" evidence="4">
    <location>
        <begin position="40"/>
        <end position="171"/>
    </location>
</feature>
<reference evidence="5 6" key="3">
    <citation type="journal article" date="2011" name="Nat. Chem. Biol.">
        <title>Reveromycin A biosynthesis uses RevG and RevJ for stereospecific spiroacetal formation.</title>
        <authorList>
            <person name="Takahashi S."/>
            <person name="Toyoda A."/>
            <person name="Sekiyama Y."/>
            <person name="Takagi H."/>
            <person name="Nogawa T."/>
            <person name="Uramoto M."/>
            <person name="Suzuki R."/>
            <person name="Koshino H."/>
            <person name="Kumano T."/>
            <person name="Panthee S."/>
            <person name="Dairi T."/>
            <person name="Ishikawa J."/>
            <person name="Ikeda H."/>
            <person name="Sakaki Y."/>
            <person name="Osada H."/>
        </authorList>
    </citation>
    <scope>NUCLEOTIDE SEQUENCE [LARGE SCALE GENOMIC DNA]</scope>
    <source>
        <strain evidence="5 6">SN-593</strain>
    </source>
</reference>
<dbReference type="PANTHER" id="PTHR16305:SF28">
    <property type="entry name" value="GUANYLATE CYCLASE DOMAIN-CONTAINING PROTEIN"/>
    <property type="match status" value="1"/>
</dbReference>
<feature type="compositionally biased region" description="Low complexity" evidence="3">
    <location>
        <begin position="723"/>
        <end position="739"/>
    </location>
</feature>
<dbReference type="SUPFAM" id="SSF48452">
    <property type="entry name" value="TPR-like"/>
    <property type="match status" value="2"/>
</dbReference>
<evidence type="ECO:0000256" key="1">
    <source>
        <dbReference type="ARBA" id="ARBA00022741"/>
    </source>
</evidence>
<dbReference type="RefSeq" id="WP_237404539.1">
    <property type="nucleotide sequence ID" value="NZ_AP018365.1"/>
</dbReference>
<feature type="region of interest" description="Disordered" evidence="3">
    <location>
        <begin position="685"/>
        <end position="746"/>
    </location>
</feature>
<dbReference type="Pfam" id="PF00211">
    <property type="entry name" value="Guanylate_cyc"/>
    <property type="match status" value="1"/>
</dbReference>
<dbReference type="SUPFAM" id="SSF52540">
    <property type="entry name" value="P-loop containing nucleoside triphosphate hydrolases"/>
    <property type="match status" value="1"/>
</dbReference>
<dbReference type="GO" id="GO:0005524">
    <property type="term" value="F:ATP binding"/>
    <property type="evidence" value="ECO:0007669"/>
    <property type="project" value="UniProtKB-KW"/>
</dbReference>
<gene>
    <name evidence="5" type="ORF">RVR_859</name>
</gene>
<keyword evidence="2" id="KW-0067">ATP-binding</keyword>
<feature type="region of interest" description="Disordered" evidence="3">
    <location>
        <begin position="1252"/>
        <end position="1276"/>
    </location>
</feature>
<sequence>MRCAACDAELPSEARFCPSCGTPAASKPAGVPQEERKVVTVVFCDLVGSTALSGVLDPETLRTVVLRYFDRMRECLEEFGGTVEKFIGDAVMAVFGVPVTHEDDAARALAAGLAMLEAVQRLNDTELGPSLGIRIGVRIGINTGPVVTASDVSSRQALVSGETVNVAARLEQNAGEGEVLIGPESLRAAGARALTEPVGPLLLKGKEDAVSAYRLLAVVEEEPEVTRRFDVPFVGRDRQLDALREALAAAAERDGRGPNLVTVFGEAGMGKTRLIHEWRKQSGGAFAYGSGRCRPYGERGSLAPLAEAVRQLLDEFPEIRLLPDARGGDGPDGPGGPAAGAGGHGDGDTRGAGAAAEDAAEGDEVGAALAVLSAGLLEDGTPNPSTDDTCAALTGLLAVLARRRPVVLVLDDLHWASDPLLAMVTALRAELASAGVLFVCAARPDLADRHAGWGGPGARALTLPGLTTPQAEAVAEALTEVGAHWDGAASPDRSGPRAARPRRRTGVPPQVLESAGGNPFYLEQLIAALTQPDSGYRPDGGGDLPTTLQALLGARIGALGRAERAALDIAAVAGREFTADEVADLVAGDPEGAPGGALHDGTRPEAGGPAPRPPLNGPVGAALARLGRHRLLSPADRPRPGTYPLRFSSGLVHEVTYQSMAKRTRAERHEHAALALSERLAAATRPANAAAPGGGSGAAGGPAGAGDGPAGRNAVSGGGSGSPAGAVNASASGGSPSAATGQASRLSEVLAEPGAVVGGAPGSPVAAAGGALSGGPSTAAAMAAYAVAGPAAVAGAAPLAGTPGRADPAPGAARVAPPSGSAGRGASAEGLAAVAAHLERAYRYRAELGVLGPHTEELRLRAVRLLIDAGSRALARSDLAWAAGLLERAVELAAEGEPEWAAAARRLGDVLLATGRTDEGRALLLQVLDAADAGPRDAVRPVEAAHARLALAAVSAAPDGSSAGTVAQWALPVFEGAGDDLGQARACIRIAQDRQSHGSHVAADDLLSRALAHARRAGAEPERALALGAIGISLWRGPEPVSSAVARSRALLAEHGEQRPTVRLTLNCPLAVLLALQERWEEADACLARSRRLAGELGYAEGRVVLPLFAATVAALADDRDRALHLLDEADGAAAGLQAGGLRGVVARESARLLLDAGRVEDAVARLTEVPGGATAGAGEAASDTADLDGLLARIAAARGNAEEAETLAARAVHTASGTDSPVLIAVAWLDRADVLRRSGRAEDARQAAAQAARQFAAKGHLPGARQAARWQQEPA</sequence>
<dbReference type="InterPro" id="IPR011990">
    <property type="entry name" value="TPR-like_helical_dom_sf"/>
</dbReference>
<dbReference type="KEGG" id="arev:RVR_859"/>
<reference evidence="5 6" key="2">
    <citation type="journal article" date="2011" name="J. Antibiot.">
        <title>Furaquinocins I and J: novel polyketide isoprenoid hybrid compounds from Streptomyces reveromyceticus SN-593.</title>
        <authorList>
            <person name="Panthee S."/>
            <person name="Takahashi S."/>
            <person name="Takagi H."/>
            <person name="Nogawa T."/>
            <person name="Oowada E."/>
            <person name="Uramoto M."/>
            <person name="Osada H."/>
        </authorList>
    </citation>
    <scope>NUCLEOTIDE SEQUENCE [LARGE SCALE GENOMIC DNA]</scope>
    <source>
        <strain evidence="5 6">SN-593</strain>
    </source>
</reference>
<accession>A0A7U3UNH9</accession>
<evidence type="ECO:0000313" key="5">
    <source>
        <dbReference type="EMBL" id="BBA95841.1"/>
    </source>
</evidence>
<feature type="compositionally biased region" description="Gly residues" evidence="3">
    <location>
        <begin position="330"/>
        <end position="344"/>
    </location>
</feature>
<dbReference type="Gene3D" id="1.25.40.10">
    <property type="entry name" value="Tetratricopeptide repeat domain"/>
    <property type="match status" value="1"/>
</dbReference>
<dbReference type="Pfam" id="PF13191">
    <property type="entry name" value="AAA_16"/>
    <property type="match status" value="1"/>
</dbReference>
<feature type="region of interest" description="Disordered" evidence="3">
    <location>
        <begin position="484"/>
        <end position="515"/>
    </location>
</feature>
<dbReference type="InterPro" id="IPR029787">
    <property type="entry name" value="Nucleotide_cyclase"/>
</dbReference>
<evidence type="ECO:0000256" key="3">
    <source>
        <dbReference type="SAM" id="MobiDB-lite"/>
    </source>
</evidence>
<feature type="region of interest" description="Disordered" evidence="3">
    <location>
        <begin position="322"/>
        <end position="359"/>
    </location>
</feature>
<dbReference type="GO" id="GO:0009190">
    <property type="term" value="P:cyclic nucleotide biosynthetic process"/>
    <property type="evidence" value="ECO:0007669"/>
    <property type="project" value="InterPro"/>
</dbReference>
<dbReference type="EMBL" id="AP018365">
    <property type="protein sequence ID" value="BBA95841.1"/>
    <property type="molecule type" value="Genomic_DNA"/>
</dbReference>
<protein>
    <submittedName>
        <fullName evidence="5">Putative adenylate/guanylate cyclase</fullName>
    </submittedName>
</protein>
<reference evidence="5 6" key="1">
    <citation type="journal article" date="2010" name="J. Bacteriol.">
        <title>Biochemical characterization of a novel indole prenyltransferase from Streptomyces sp. SN-593.</title>
        <authorList>
            <person name="Takahashi S."/>
            <person name="Takagi H."/>
            <person name="Toyoda A."/>
            <person name="Uramoto M."/>
            <person name="Nogawa T."/>
            <person name="Ueki M."/>
            <person name="Sakaki Y."/>
            <person name="Osada H."/>
        </authorList>
    </citation>
    <scope>NUCLEOTIDE SEQUENCE [LARGE SCALE GENOMIC DNA]</scope>
    <source>
        <strain evidence="5 6">SN-593</strain>
    </source>
</reference>
<dbReference type="GO" id="GO:0005737">
    <property type="term" value="C:cytoplasm"/>
    <property type="evidence" value="ECO:0007669"/>
    <property type="project" value="TreeGrafter"/>
</dbReference>
<evidence type="ECO:0000313" key="6">
    <source>
        <dbReference type="Proteomes" id="UP000595703"/>
    </source>
</evidence>
<dbReference type="Proteomes" id="UP000595703">
    <property type="component" value="Chromosome"/>
</dbReference>
<evidence type="ECO:0000259" key="4">
    <source>
        <dbReference type="PROSITE" id="PS50125"/>
    </source>
</evidence>
<dbReference type="Gene3D" id="3.30.70.1230">
    <property type="entry name" value="Nucleotide cyclase"/>
    <property type="match status" value="1"/>
</dbReference>
<dbReference type="CDD" id="cd07302">
    <property type="entry name" value="CHD"/>
    <property type="match status" value="1"/>
</dbReference>
<dbReference type="InterPro" id="IPR027417">
    <property type="entry name" value="P-loop_NTPase"/>
</dbReference>
<feature type="compositionally biased region" description="Low complexity" evidence="3">
    <location>
        <begin position="488"/>
        <end position="498"/>
    </location>
</feature>
<feature type="compositionally biased region" description="Gly residues" evidence="3">
    <location>
        <begin position="692"/>
        <end position="709"/>
    </location>
</feature>
<name>A0A7U3UNH9_9ACTN</name>
<keyword evidence="6" id="KW-1185">Reference proteome</keyword>
<dbReference type="AlphaFoldDB" id="A0A7U3UNH9"/>
<feature type="region of interest" description="Disordered" evidence="3">
    <location>
        <begin position="586"/>
        <end position="617"/>
    </location>
</feature>
<dbReference type="GO" id="GO:0035556">
    <property type="term" value="P:intracellular signal transduction"/>
    <property type="evidence" value="ECO:0007669"/>
    <property type="project" value="InterPro"/>
</dbReference>
<dbReference type="PANTHER" id="PTHR16305">
    <property type="entry name" value="TESTICULAR SOLUBLE ADENYLYL CYCLASE"/>
    <property type="match status" value="1"/>
</dbReference>
<evidence type="ECO:0000256" key="2">
    <source>
        <dbReference type="ARBA" id="ARBA00022840"/>
    </source>
</evidence>
<reference evidence="5 6" key="4">
    <citation type="journal article" date="2020" name="Sci. Rep.">
        <title>beta-carboline chemical signals induce reveromycin production through a LuxR family regulator in Streptomyces sp. SN-593.</title>
        <authorList>
            <person name="Panthee S."/>
            <person name="Kito N."/>
            <person name="Hayashi T."/>
            <person name="Shimizu T."/>
            <person name="Ishikawa J."/>
            <person name="Hamamoto H."/>
            <person name="Osada H."/>
            <person name="Takahashi S."/>
        </authorList>
    </citation>
    <scope>NUCLEOTIDE SEQUENCE [LARGE SCALE GENOMIC DNA]</scope>
    <source>
        <strain evidence="5 6">SN-593</strain>
    </source>
</reference>
<dbReference type="PROSITE" id="PS50125">
    <property type="entry name" value="GUANYLATE_CYCLASE_2"/>
    <property type="match status" value="1"/>
</dbReference>
<dbReference type="InterPro" id="IPR041664">
    <property type="entry name" value="AAA_16"/>
</dbReference>
<dbReference type="InterPro" id="IPR001054">
    <property type="entry name" value="A/G_cyclase"/>
</dbReference>
<organism evidence="5 6">
    <name type="scientific">Actinacidiphila reveromycinica</name>
    <dbReference type="NCBI Taxonomy" id="659352"/>
    <lineage>
        <taxon>Bacteria</taxon>
        <taxon>Bacillati</taxon>
        <taxon>Actinomycetota</taxon>
        <taxon>Actinomycetes</taxon>
        <taxon>Kitasatosporales</taxon>
        <taxon>Streptomycetaceae</taxon>
        <taxon>Actinacidiphila</taxon>
    </lineage>
</organism>
<proteinExistence type="predicted"/>
<dbReference type="SUPFAM" id="SSF55073">
    <property type="entry name" value="Nucleotide cyclase"/>
    <property type="match status" value="1"/>
</dbReference>
<dbReference type="GO" id="GO:0004016">
    <property type="term" value="F:adenylate cyclase activity"/>
    <property type="evidence" value="ECO:0007669"/>
    <property type="project" value="UniProtKB-ARBA"/>
</dbReference>